<dbReference type="PATRIC" id="fig|449.7.peg.2571"/>
<dbReference type="KEGG" id="lha:LHA_2616"/>
<gene>
    <name evidence="1" type="ORF">LHA_2616</name>
</gene>
<dbReference type="HOGENOM" id="CLU_191425_0_0_6"/>
<name>A0A0A8US21_LEGHA</name>
<evidence type="ECO:0000313" key="2">
    <source>
        <dbReference type="Proteomes" id="UP000032803"/>
    </source>
</evidence>
<accession>A0A0A8US21</accession>
<dbReference type="Proteomes" id="UP000032803">
    <property type="component" value="Chromosome I"/>
</dbReference>
<reference evidence="2" key="1">
    <citation type="submission" date="2014-09" db="EMBL/GenBank/DDBJ databases">
        <authorList>
            <person name="Gomez-Valero L."/>
        </authorList>
    </citation>
    <scope>NUCLEOTIDE SEQUENCE [LARGE SCALE GENOMIC DNA]</scope>
    <source>
        <strain evidence="2">ATCC35250</strain>
    </source>
</reference>
<protein>
    <submittedName>
        <fullName evidence="1">Uncharacterized protein</fullName>
    </submittedName>
</protein>
<keyword evidence="2" id="KW-1185">Reference proteome</keyword>
<sequence>MVFPIFGENHGNVSFTISRKEYVFFDLACCINELHTLRNELSAQDIEEIKQLSKKLNFLLENQRPHLNLV</sequence>
<proteinExistence type="predicted"/>
<dbReference type="AlphaFoldDB" id="A0A0A8US21"/>
<organism evidence="1 2">
    <name type="scientific">Legionella hackeliae</name>
    <dbReference type="NCBI Taxonomy" id="449"/>
    <lineage>
        <taxon>Bacteria</taxon>
        <taxon>Pseudomonadati</taxon>
        <taxon>Pseudomonadota</taxon>
        <taxon>Gammaproteobacteria</taxon>
        <taxon>Legionellales</taxon>
        <taxon>Legionellaceae</taxon>
        <taxon>Legionella</taxon>
    </lineage>
</organism>
<dbReference type="EMBL" id="LN681225">
    <property type="protein sequence ID" value="CEK11620.1"/>
    <property type="molecule type" value="Genomic_DNA"/>
</dbReference>
<evidence type="ECO:0000313" key="1">
    <source>
        <dbReference type="EMBL" id="CEK11620.1"/>
    </source>
</evidence>